<comment type="caution">
    <text evidence="2">The sequence shown here is derived from an EMBL/GenBank/DDBJ whole genome shotgun (WGS) entry which is preliminary data.</text>
</comment>
<accession>A0ABV9BZY6</accession>
<keyword evidence="3" id="KW-1185">Reference proteome</keyword>
<dbReference type="RefSeq" id="WP_266150942.1">
    <property type="nucleotide sequence ID" value="NZ_CP064028.1"/>
</dbReference>
<sequence>MSVKAMSWAWEQKLPPGSKVILLALADAANEESRCWPKVKTIAKKCGVSGRTVQRVLRDFEASGLVSVTRRYFPGGGQTSNSYLLGYGDPSDNLTPPSQGLSRGDTGGALPPTKHCQKGDDTSMSHQEPKQNQIAEPPLQRRGTADCATSTLELPTGLSGAELSDLRSLLVDVPGTDAQLLLDELAGVLADGRTIKTTPLRWFKALLRQYKAGRFVPNSAIDIARRRQCLKERVNLQKAAQGPRASDEVVSQHMAAIRSIVGLG</sequence>
<dbReference type="Gene3D" id="1.10.10.10">
    <property type="entry name" value="Winged helix-like DNA-binding domain superfamily/Winged helix DNA-binding domain"/>
    <property type="match status" value="1"/>
</dbReference>
<evidence type="ECO:0000256" key="1">
    <source>
        <dbReference type="SAM" id="MobiDB-lite"/>
    </source>
</evidence>
<dbReference type="InterPro" id="IPR036390">
    <property type="entry name" value="WH_DNA-bd_sf"/>
</dbReference>
<reference evidence="3" key="1">
    <citation type="journal article" date="2019" name="Int. J. Syst. Evol. Microbiol.">
        <title>The Global Catalogue of Microorganisms (GCM) 10K type strain sequencing project: providing services to taxonomists for standard genome sequencing and annotation.</title>
        <authorList>
            <consortium name="The Broad Institute Genomics Platform"/>
            <consortium name="The Broad Institute Genome Sequencing Center for Infectious Disease"/>
            <person name="Wu L."/>
            <person name="Ma J."/>
        </authorList>
    </citation>
    <scope>NUCLEOTIDE SEQUENCE [LARGE SCALE GENOMIC DNA]</scope>
    <source>
        <strain evidence="3">CCM 4481</strain>
    </source>
</reference>
<evidence type="ECO:0000313" key="2">
    <source>
        <dbReference type="EMBL" id="MFC4526237.1"/>
    </source>
</evidence>
<dbReference type="Pfam" id="PF13730">
    <property type="entry name" value="HTH_36"/>
    <property type="match status" value="1"/>
</dbReference>
<dbReference type="InterPro" id="IPR036388">
    <property type="entry name" value="WH-like_DNA-bd_sf"/>
</dbReference>
<protein>
    <submittedName>
        <fullName evidence="2">Helix-turn-helix domain-containing protein</fullName>
    </submittedName>
</protein>
<gene>
    <name evidence="2" type="ORF">ACFO5W_06255</name>
</gene>
<proteinExistence type="predicted"/>
<dbReference type="SUPFAM" id="SSF46785">
    <property type="entry name" value="Winged helix' DNA-binding domain"/>
    <property type="match status" value="1"/>
</dbReference>
<dbReference type="EMBL" id="JBHSGA010000011">
    <property type="protein sequence ID" value="MFC4526237.1"/>
    <property type="molecule type" value="Genomic_DNA"/>
</dbReference>
<organism evidence="2 3">
    <name type="scientific">Dyella halodurans</name>
    <dbReference type="NCBI Taxonomy" id="1920171"/>
    <lineage>
        <taxon>Bacteria</taxon>
        <taxon>Pseudomonadati</taxon>
        <taxon>Pseudomonadota</taxon>
        <taxon>Gammaproteobacteria</taxon>
        <taxon>Lysobacterales</taxon>
        <taxon>Rhodanobacteraceae</taxon>
        <taxon>Dyella</taxon>
    </lineage>
</organism>
<name>A0ABV9BZY6_9GAMM</name>
<dbReference type="Proteomes" id="UP001595961">
    <property type="component" value="Unassembled WGS sequence"/>
</dbReference>
<evidence type="ECO:0000313" key="3">
    <source>
        <dbReference type="Proteomes" id="UP001595961"/>
    </source>
</evidence>
<feature type="region of interest" description="Disordered" evidence="1">
    <location>
        <begin position="83"/>
        <end position="145"/>
    </location>
</feature>
<feature type="compositionally biased region" description="Polar residues" evidence="1">
    <location>
        <begin position="92"/>
        <end position="101"/>
    </location>
</feature>
<feature type="compositionally biased region" description="Basic and acidic residues" evidence="1">
    <location>
        <begin position="117"/>
        <end position="129"/>
    </location>
</feature>